<protein>
    <recommendedName>
        <fullName evidence="6">VPS28 C-terminal domain-containing protein</fullName>
    </recommendedName>
</protein>
<dbReference type="Pfam" id="PF03997">
    <property type="entry name" value="VPS28"/>
    <property type="match status" value="1"/>
</dbReference>
<dbReference type="Gene3D" id="1.20.120.1130">
    <property type="match status" value="1"/>
</dbReference>
<dbReference type="InterPro" id="IPR007143">
    <property type="entry name" value="Vps28"/>
</dbReference>
<keyword evidence="4 5" id="KW-0653">Protein transport</keyword>
<gene>
    <name evidence="7" type="ORF">CANINC_002023</name>
</gene>
<sequence>MSDKAELYSILYSLATLERAFMHGSLEPSQKLEYASLCDDLLEQYHSLTATMDSTDPLSILTFANNDDITFFKLALRRIKAGVNGCTEHNHIKQINPDNNNNANKKIIAEATAAFITLLDAIKLGYNTRDSLHPLLANTLKSAGKVIVNNDFKGRSNLVQWLIRINKMSITETLEEGDLKLLLDDVDSAYSGFFEEL</sequence>
<comment type="caution">
    <text evidence="7">The sequence shown here is derived from an EMBL/GenBank/DDBJ whole genome shotgun (WGS) entry which is preliminary data.</text>
</comment>
<evidence type="ECO:0000256" key="1">
    <source>
        <dbReference type="ARBA" id="ARBA00004177"/>
    </source>
</evidence>
<comment type="similarity">
    <text evidence="5">Belongs to the VPS28 family.</text>
</comment>
<dbReference type="GO" id="GO:0044877">
    <property type="term" value="F:protein-containing complex binding"/>
    <property type="evidence" value="ECO:0007669"/>
    <property type="project" value="TreeGrafter"/>
</dbReference>
<dbReference type="AlphaFoldDB" id="A0A4T0X2N8"/>
<dbReference type="PANTHER" id="PTHR12937:SF0">
    <property type="entry name" value="VACUOLAR PROTEIN SORTING-ASSOCIATED PROTEIN 28 HOMOLOG"/>
    <property type="match status" value="1"/>
</dbReference>
<keyword evidence="2 5" id="KW-0813">Transport</keyword>
<dbReference type="Proteomes" id="UP000307173">
    <property type="component" value="Unassembled WGS sequence"/>
</dbReference>
<keyword evidence="8" id="KW-1185">Reference proteome</keyword>
<dbReference type="OrthoDB" id="2671at2759"/>
<dbReference type="Gene3D" id="1.20.1440.200">
    <property type="match status" value="1"/>
</dbReference>
<reference evidence="7 8" key="1">
    <citation type="journal article" date="2019" name="Front. Genet.">
        <title>Whole-Genome Sequencing of the Opportunistic Yeast Pathogen Candida inconspicua Uncovers Its Hybrid Origin.</title>
        <authorList>
            <person name="Mixao V."/>
            <person name="Hansen A.P."/>
            <person name="Saus E."/>
            <person name="Boekhout T."/>
            <person name="Lass-Florl C."/>
            <person name="Gabaldon T."/>
        </authorList>
    </citation>
    <scope>NUCLEOTIDE SEQUENCE [LARGE SCALE GENOMIC DNA]</scope>
    <source>
        <strain evidence="7 8">CBS 180</strain>
    </source>
</reference>
<dbReference type="GO" id="GO:0043328">
    <property type="term" value="P:protein transport to vacuole involved in ubiquitin-dependent protein catabolic process via the multivesicular body sorting pathway"/>
    <property type="evidence" value="ECO:0007669"/>
    <property type="project" value="TreeGrafter"/>
</dbReference>
<comment type="subcellular location">
    <subcellularLocation>
        <location evidence="1">Endosome</location>
    </subcellularLocation>
</comment>
<name>A0A4T0X2N8_9ASCO</name>
<dbReference type="InterPro" id="IPR017899">
    <property type="entry name" value="VPS28_C"/>
</dbReference>
<dbReference type="SUPFAM" id="SSF140111">
    <property type="entry name" value="Endosomal sorting complex assembly domain"/>
    <property type="match status" value="1"/>
</dbReference>
<dbReference type="SUPFAM" id="SSF140427">
    <property type="entry name" value="VPS28 C-terminal domain-like"/>
    <property type="match status" value="1"/>
</dbReference>
<dbReference type="EMBL" id="SELW01000323">
    <property type="protein sequence ID" value="TID29340.1"/>
    <property type="molecule type" value="Genomic_DNA"/>
</dbReference>
<dbReference type="InterPro" id="IPR038358">
    <property type="entry name" value="VPS28_N_sf"/>
</dbReference>
<evidence type="ECO:0000256" key="5">
    <source>
        <dbReference type="PROSITE-ProRule" id="PRU00642"/>
    </source>
</evidence>
<dbReference type="GO" id="GO:0000813">
    <property type="term" value="C:ESCRT I complex"/>
    <property type="evidence" value="ECO:0007669"/>
    <property type="project" value="InterPro"/>
</dbReference>
<evidence type="ECO:0000313" key="8">
    <source>
        <dbReference type="Proteomes" id="UP000307173"/>
    </source>
</evidence>
<evidence type="ECO:0000256" key="4">
    <source>
        <dbReference type="ARBA" id="ARBA00022927"/>
    </source>
</evidence>
<dbReference type="STRING" id="52247.A0A4T0X2N8"/>
<evidence type="ECO:0000256" key="3">
    <source>
        <dbReference type="ARBA" id="ARBA00022753"/>
    </source>
</evidence>
<evidence type="ECO:0000259" key="6">
    <source>
        <dbReference type="PROSITE" id="PS51310"/>
    </source>
</evidence>
<accession>A0A4T0X2N8</accession>
<dbReference type="PANTHER" id="PTHR12937">
    <property type="entry name" value="VACUOLAR PROTEIN SORTING 28, ISOFORM 2 VPS28"/>
    <property type="match status" value="1"/>
</dbReference>
<dbReference type="InterPro" id="IPR037206">
    <property type="entry name" value="VPS28_C_sf"/>
</dbReference>
<feature type="domain" description="VPS28 C-terminal" evidence="6">
    <location>
        <begin position="103"/>
        <end position="197"/>
    </location>
</feature>
<evidence type="ECO:0000313" key="7">
    <source>
        <dbReference type="EMBL" id="TID29340.1"/>
    </source>
</evidence>
<dbReference type="PROSITE" id="PS51310">
    <property type="entry name" value="VPS28_C"/>
    <property type="match status" value="1"/>
</dbReference>
<dbReference type="InterPro" id="IPR037202">
    <property type="entry name" value="ESCRT_assembly_dom"/>
</dbReference>
<keyword evidence="3" id="KW-0967">Endosome</keyword>
<evidence type="ECO:0000256" key="2">
    <source>
        <dbReference type="ARBA" id="ARBA00022448"/>
    </source>
</evidence>
<organism evidence="7 8">
    <name type="scientific">Pichia inconspicua</name>
    <dbReference type="NCBI Taxonomy" id="52247"/>
    <lineage>
        <taxon>Eukaryota</taxon>
        <taxon>Fungi</taxon>
        <taxon>Dikarya</taxon>
        <taxon>Ascomycota</taxon>
        <taxon>Saccharomycotina</taxon>
        <taxon>Pichiomycetes</taxon>
        <taxon>Pichiales</taxon>
        <taxon>Pichiaceae</taxon>
        <taxon>Pichia</taxon>
    </lineage>
</organism>
<proteinExistence type="inferred from homology"/>